<dbReference type="NCBIfam" id="TIGR01821">
    <property type="entry name" value="5aminolev_synth"/>
    <property type="match status" value="1"/>
</dbReference>
<evidence type="ECO:0000256" key="8">
    <source>
        <dbReference type="ARBA" id="ARBA00023315"/>
    </source>
</evidence>
<evidence type="ECO:0000259" key="15">
    <source>
        <dbReference type="Pfam" id="PF00155"/>
    </source>
</evidence>
<dbReference type="RefSeq" id="XP_065674391.1">
    <property type="nucleotide sequence ID" value="XM_065818319.1"/>
</dbReference>
<keyword evidence="5 14" id="KW-0808">Transferase</keyword>
<sequence>MALQRKCIFLKKPLETLLMAQSQRNLFVDSTLQCPVMSQLLSDKKNEKEGHCPFNSDVLMDTMKKLVKKSIHTASESTILGNQKFQINEEVEATSRKPSAFEFNGFFENMIQKKLDDHSYRVFRKVNRDANKFPLGEDFSFSDEPKPVTVWCSNDYLGMSRHKVVVEAAKHVIESNGVGAGGTRNISGTSTYHSMLENSLAKWHKKEAGLLFTSCYVANDTALFTLGQQLPGCIFFSDAGNHASMIHGIRTSGAKKVIYRHNDPEHLEQLLKTSDPSAPKIVVFETVHSMSGSVCPLEELCDIAHQYNALTFVDEVHAVGLYGKHGAGIGERDNCMHKMDIISGTLGKAIGCIGGYLVGNSKVIDTLRSYGSGFIFTTALPPDKVYAAYKSIEVLKTKEGQALRQKHQANVRQLKTKLIQRGFPVHPSPSHIIPVMAADPDKCTKISQLLQSHHGIYVQSINYPTVPRGQEKLRIAPTPFHTEQMMDELVDALTEVWLEVGLPIQYPLCNADCECQDMCKQGTLTYTHVAAA</sequence>
<dbReference type="EC" id="2.3.1.37" evidence="4 14"/>
<dbReference type="Gene3D" id="3.40.640.10">
    <property type="entry name" value="Type I PLP-dependent aspartate aminotransferase-like (Major domain)"/>
    <property type="match status" value="1"/>
</dbReference>
<evidence type="ECO:0000256" key="3">
    <source>
        <dbReference type="ARBA" id="ARBA00008392"/>
    </source>
</evidence>
<name>A0ABM4DIR2_HYDVU</name>
<feature type="domain" description="Aminotransferase class I/classII large" evidence="15">
    <location>
        <begin position="147"/>
        <end position="493"/>
    </location>
</feature>
<evidence type="ECO:0000256" key="13">
    <source>
        <dbReference type="RuleBase" id="RU003693"/>
    </source>
</evidence>
<dbReference type="InterPro" id="IPR015421">
    <property type="entry name" value="PyrdxlP-dep_Trfase_major"/>
</dbReference>
<dbReference type="SUPFAM" id="SSF53383">
    <property type="entry name" value="PLP-dependent transferases"/>
    <property type="match status" value="1"/>
</dbReference>
<protein>
    <recommendedName>
        <fullName evidence="4 14">5-aminolevulinate synthase</fullName>
        <ecNumber evidence="4 14">2.3.1.37</ecNumber>
    </recommendedName>
    <alternativeName>
        <fullName evidence="9 14">5-aminolevulinic acid synthase</fullName>
    </alternativeName>
    <alternativeName>
        <fullName evidence="10 14">Delta-ALA synthase</fullName>
    </alternativeName>
    <alternativeName>
        <fullName evidence="11 14">Delta-aminolevulinate synthase</fullName>
    </alternativeName>
</protein>
<dbReference type="InterPro" id="IPR004839">
    <property type="entry name" value="Aminotransferase_I/II_large"/>
</dbReference>
<keyword evidence="16" id="KW-1185">Reference proteome</keyword>
<dbReference type="PROSITE" id="PS00599">
    <property type="entry name" value="AA_TRANSFER_CLASS_2"/>
    <property type="match status" value="1"/>
</dbReference>
<proteinExistence type="inferred from homology"/>
<dbReference type="GeneID" id="100213708"/>
<dbReference type="Proteomes" id="UP001652625">
    <property type="component" value="Chromosome 14"/>
</dbReference>
<evidence type="ECO:0000256" key="6">
    <source>
        <dbReference type="ARBA" id="ARBA00022898"/>
    </source>
</evidence>
<dbReference type="InterPro" id="IPR015422">
    <property type="entry name" value="PyrdxlP-dep_Trfase_small"/>
</dbReference>
<evidence type="ECO:0000256" key="14">
    <source>
        <dbReference type="RuleBase" id="RU910713"/>
    </source>
</evidence>
<dbReference type="CDD" id="cd06454">
    <property type="entry name" value="KBL_like"/>
    <property type="match status" value="1"/>
</dbReference>
<evidence type="ECO:0000256" key="12">
    <source>
        <dbReference type="ARBA" id="ARBA00049013"/>
    </source>
</evidence>
<dbReference type="PANTHER" id="PTHR13693:SF102">
    <property type="entry name" value="2-AMINO-3-KETOBUTYRATE COENZYME A LIGASE, MITOCHONDRIAL"/>
    <property type="match status" value="1"/>
</dbReference>
<evidence type="ECO:0000256" key="10">
    <source>
        <dbReference type="ARBA" id="ARBA00031945"/>
    </source>
</evidence>
<accession>A0ABM4DIR2</accession>
<dbReference type="Pfam" id="PF00155">
    <property type="entry name" value="Aminotran_1_2"/>
    <property type="match status" value="1"/>
</dbReference>
<evidence type="ECO:0000256" key="9">
    <source>
        <dbReference type="ARBA" id="ARBA00031691"/>
    </source>
</evidence>
<dbReference type="InterPro" id="IPR001917">
    <property type="entry name" value="Aminotrans_II_pyridoxalP_BS"/>
</dbReference>
<reference evidence="17" key="1">
    <citation type="submission" date="2025-08" db="UniProtKB">
        <authorList>
            <consortium name="RefSeq"/>
        </authorList>
    </citation>
    <scope>IDENTIFICATION</scope>
</reference>
<evidence type="ECO:0000256" key="4">
    <source>
        <dbReference type="ARBA" id="ARBA00013257"/>
    </source>
</evidence>
<evidence type="ECO:0000256" key="1">
    <source>
        <dbReference type="ARBA" id="ARBA00001933"/>
    </source>
</evidence>
<dbReference type="Gene3D" id="3.90.1150.10">
    <property type="entry name" value="Aspartate Aminotransferase, domain 1"/>
    <property type="match status" value="1"/>
</dbReference>
<evidence type="ECO:0000256" key="5">
    <source>
        <dbReference type="ARBA" id="ARBA00022679"/>
    </source>
</evidence>
<evidence type="ECO:0000313" key="17">
    <source>
        <dbReference type="RefSeq" id="XP_065674391.1"/>
    </source>
</evidence>
<gene>
    <name evidence="17" type="primary">LOC100213708</name>
</gene>
<dbReference type="InterPro" id="IPR050087">
    <property type="entry name" value="AON_synthase_class-II"/>
</dbReference>
<comment type="pathway">
    <text evidence="2 14">Porphyrin-containing compound metabolism; protoporphyrin-IX biosynthesis; 5-aminolevulinate from glycine: step 1/1.</text>
</comment>
<organism evidence="16 17">
    <name type="scientific">Hydra vulgaris</name>
    <name type="common">Hydra</name>
    <name type="synonym">Hydra attenuata</name>
    <dbReference type="NCBI Taxonomy" id="6087"/>
    <lineage>
        <taxon>Eukaryota</taxon>
        <taxon>Metazoa</taxon>
        <taxon>Cnidaria</taxon>
        <taxon>Hydrozoa</taxon>
        <taxon>Hydroidolina</taxon>
        <taxon>Anthoathecata</taxon>
        <taxon>Aplanulata</taxon>
        <taxon>Hydridae</taxon>
        <taxon>Hydra</taxon>
    </lineage>
</organism>
<evidence type="ECO:0000313" key="16">
    <source>
        <dbReference type="Proteomes" id="UP001652625"/>
    </source>
</evidence>
<evidence type="ECO:0000256" key="7">
    <source>
        <dbReference type="ARBA" id="ARBA00023133"/>
    </source>
</evidence>
<keyword evidence="7 14" id="KW-0350">Heme biosynthesis</keyword>
<comment type="catalytic activity">
    <reaction evidence="12">
        <text>succinyl-CoA + glycine + H(+) = 5-aminolevulinate + CO2 + CoA</text>
        <dbReference type="Rhea" id="RHEA:12921"/>
        <dbReference type="ChEBI" id="CHEBI:15378"/>
        <dbReference type="ChEBI" id="CHEBI:16526"/>
        <dbReference type="ChEBI" id="CHEBI:57287"/>
        <dbReference type="ChEBI" id="CHEBI:57292"/>
        <dbReference type="ChEBI" id="CHEBI:57305"/>
        <dbReference type="ChEBI" id="CHEBI:356416"/>
        <dbReference type="EC" id="2.3.1.37"/>
    </reaction>
    <physiologicalReaction direction="left-to-right" evidence="12">
        <dbReference type="Rhea" id="RHEA:12922"/>
    </physiologicalReaction>
</comment>
<comment type="cofactor">
    <cofactor evidence="1 13">
        <name>pyridoxal 5'-phosphate</name>
        <dbReference type="ChEBI" id="CHEBI:597326"/>
    </cofactor>
</comment>
<comment type="similarity">
    <text evidence="3 13">Belongs to the class-II pyridoxal-phosphate-dependent aminotransferase family.</text>
</comment>
<dbReference type="PANTHER" id="PTHR13693">
    <property type="entry name" value="CLASS II AMINOTRANSFERASE/8-AMINO-7-OXONONANOATE SYNTHASE"/>
    <property type="match status" value="1"/>
</dbReference>
<evidence type="ECO:0000256" key="2">
    <source>
        <dbReference type="ARBA" id="ARBA00005029"/>
    </source>
</evidence>
<evidence type="ECO:0000256" key="11">
    <source>
        <dbReference type="ARBA" id="ARBA00032773"/>
    </source>
</evidence>
<dbReference type="InterPro" id="IPR010961">
    <property type="entry name" value="4pyrrol_synth_NH2levulA_synth"/>
</dbReference>
<keyword evidence="6 13" id="KW-0663">Pyridoxal phosphate</keyword>
<keyword evidence="8 14" id="KW-0012">Acyltransferase</keyword>
<dbReference type="InterPro" id="IPR015424">
    <property type="entry name" value="PyrdxlP-dep_Trfase"/>
</dbReference>